<proteinExistence type="predicted"/>
<name>A0A7X2NR88_9FIRM</name>
<dbReference type="PANTHER" id="PTHR40446:SF2">
    <property type="entry name" value="N-ACETYLGLUCOSAMINE-1-PHOSPHODIESTER ALPHA-N-ACETYLGLUCOSAMINIDASE"/>
    <property type="match status" value="1"/>
</dbReference>
<organism evidence="2 3">
    <name type="scientific">Stecheria intestinalis</name>
    <dbReference type="NCBI Taxonomy" id="2606630"/>
    <lineage>
        <taxon>Bacteria</taxon>
        <taxon>Bacillati</taxon>
        <taxon>Bacillota</taxon>
        <taxon>Erysipelotrichia</taxon>
        <taxon>Erysipelotrichales</taxon>
        <taxon>Erysipelotrichaceae</taxon>
        <taxon>Stecheria</taxon>
    </lineage>
</organism>
<keyword evidence="2" id="KW-0378">Hydrolase</keyword>
<comment type="caution">
    <text evidence="2">The sequence shown here is derived from an EMBL/GenBank/DDBJ whole genome shotgun (WGS) entry which is preliminary data.</text>
</comment>
<accession>A0A7X2NR88</accession>
<keyword evidence="2" id="KW-0326">Glycosidase</keyword>
<evidence type="ECO:0000313" key="3">
    <source>
        <dbReference type="Proteomes" id="UP000461880"/>
    </source>
</evidence>
<dbReference type="Proteomes" id="UP000461880">
    <property type="component" value="Unassembled WGS sequence"/>
</dbReference>
<dbReference type="Pfam" id="PF09992">
    <property type="entry name" value="NAGPA"/>
    <property type="match status" value="1"/>
</dbReference>
<feature type="domain" description="Phosphodiester glycosidase" evidence="1">
    <location>
        <begin position="137"/>
        <end position="313"/>
    </location>
</feature>
<keyword evidence="3" id="KW-1185">Reference proteome</keyword>
<dbReference type="EMBL" id="VUMN01000007">
    <property type="protein sequence ID" value="MSS58107.1"/>
    <property type="molecule type" value="Genomic_DNA"/>
</dbReference>
<protein>
    <submittedName>
        <fullName evidence="2">Phosphodiester glycosidase family protein</fullName>
    </submittedName>
</protein>
<dbReference type="GO" id="GO:0016798">
    <property type="term" value="F:hydrolase activity, acting on glycosyl bonds"/>
    <property type="evidence" value="ECO:0007669"/>
    <property type="project" value="UniProtKB-KW"/>
</dbReference>
<dbReference type="InterPro" id="IPR018711">
    <property type="entry name" value="NAGPA"/>
</dbReference>
<sequence>MVLTVAITVMLTGYIALLLVLKGPSPTVSDMVVSTMWETRRGKAIINALFTDEEIEQILAQNSVGTPQQAEVTDEDNTEWVIPEDEKDDIQVIDIHGGTYSGKLMIVRDPNRIVLGINSEMGETASGYSVLDYVNYYGAVAGINAGGFQDENNQGDGSIPQQVVIKNGTVVYGSDTDYPCLIGFNKEKHLIAGYMTASQALEWGITDAVSFGPPLVADGHAYPQTGAGGGLNPRTVIGQTADGSILLLVIDGRQPDSIGATYQDCTDIMLEYGAITAANLDGGSSSVMVYNGEIINSVVSMNGDRSVPTAWLVK</sequence>
<reference evidence="2 3" key="1">
    <citation type="submission" date="2019-08" db="EMBL/GenBank/DDBJ databases">
        <title>In-depth cultivation of the pig gut microbiome towards novel bacterial diversity and tailored functional studies.</title>
        <authorList>
            <person name="Wylensek D."/>
            <person name="Hitch T.C.A."/>
            <person name="Clavel T."/>
        </authorList>
    </citation>
    <scope>NUCLEOTIDE SEQUENCE [LARGE SCALE GENOMIC DNA]</scope>
    <source>
        <strain evidence="2 3">Oil+RF-744-GAM-WT-6</strain>
    </source>
</reference>
<dbReference type="AlphaFoldDB" id="A0A7X2NR88"/>
<evidence type="ECO:0000259" key="1">
    <source>
        <dbReference type="Pfam" id="PF09992"/>
    </source>
</evidence>
<evidence type="ECO:0000313" key="2">
    <source>
        <dbReference type="EMBL" id="MSS58107.1"/>
    </source>
</evidence>
<dbReference type="PANTHER" id="PTHR40446">
    <property type="entry name" value="N-ACETYLGLUCOSAMINE-1-PHOSPHODIESTER ALPHA-N-ACETYLGLUCOSAMINIDASE"/>
    <property type="match status" value="1"/>
</dbReference>
<gene>
    <name evidence="2" type="ORF">FYJ51_04225</name>
</gene>